<evidence type="ECO:0000313" key="3">
    <source>
        <dbReference type="Proteomes" id="UP000314294"/>
    </source>
</evidence>
<accession>A0A4Z2JGI2</accession>
<protein>
    <submittedName>
        <fullName evidence="2">Uncharacterized protein</fullName>
    </submittedName>
</protein>
<reference evidence="2 3" key="1">
    <citation type="submission" date="2019-03" db="EMBL/GenBank/DDBJ databases">
        <title>First draft genome of Liparis tanakae, snailfish: a comprehensive survey of snailfish specific genes.</title>
        <authorList>
            <person name="Kim W."/>
            <person name="Song I."/>
            <person name="Jeong J.-H."/>
            <person name="Kim D."/>
            <person name="Kim S."/>
            <person name="Ryu S."/>
            <person name="Song J.Y."/>
            <person name="Lee S.K."/>
        </authorList>
    </citation>
    <scope>NUCLEOTIDE SEQUENCE [LARGE SCALE GENOMIC DNA]</scope>
    <source>
        <tissue evidence="2">Muscle</tissue>
    </source>
</reference>
<gene>
    <name evidence="2" type="ORF">EYF80_000674</name>
</gene>
<name>A0A4Z2JGI2_9TELE</name>
<proteinExistence type="predicted"/>
<dbReference type="EMBL" id="SRLO01000002">
    <property type="protein sequence ID" value="TNN89386.1"/>
    <property type="molecule type" value="Genomic_DNA"/>
</dbReference>
<evidence type="ECO:0000313" key="2">
    <source>
        <dbReference type="EMBL" id="TNN89386.1"/>
    </source>
</evidence>
<sequence>MTMTDCLHMFEAVVEAVFAVCYGTGGSNGKDGLVEAMHVQHGSENEGEACGHKKDVTEHEEPGQGCI</sequence>
<dbReference type="Proteomes" id="UP000314294">
    <property type="component" value="Unassembled WGS sequence"/>
</dbReference>
<comment type="caution">
    <text evidence="2">The sequence shown here is derived from an EMBL/GenBank/DDBJ whole genome shotgun (WGS) entry which is preliminary data.</text>
</comment>
<keyword evidence="3" id="KW-1185">Reference proteome</keyword>
<dbReference type="AlphaFoldDB" id="A0A4Z2JGI2"/>
<feature type="region of interest" description="Disordered" evidence="1">
    <location>
        <begin position="44"/>
        <end position="67"/>
    </location>
</feature>
<organism evidence="2 3">
    <name type="scientific">Liparis tanakae</name>
    <name type="common">Tanaka's snailfish</name>
    <dbReference type="NCBI Taxonomy" id="230148"/>
    <lineage>
        <taxon>Eukaryota</taxon>
        <taxon>Metazoa</taxon>
        <taxon>Chordata</taxon>
        <taxon>Craniata</taxon>
        <taxon>Vertebrata</taxon>
        <taxon>Euteleostomi</taxon>
        <taxon>Actinopterygii</taxon>
        <taxon>Neopterygii</taxon>
        <taxon>Teleostei</taxon>
        <taxon>Neoteleostei</taxon>
        <taxon>Acanthomorphata</taxon>
        <taxon>Eupercaria</taxon>
        <taxon>Perciformes</taxon>
        <taxon>Cottioidei</taxon>
        <taxon>Cottales</taxon>
        <taxon>Liparidae</taxon>
        <taxon>Liparis</taxon>
    </lineage>
</organism>
<evidence type="ECO:0000256" key="1">
    <source>
        <dbReference type="SAM" id="MobiDB-lite"/>
    </source>
</evidence>